<dbReference type="Proteomes" id="UP001633002">
    <property type="component" value="Unassembled WGS sequence"/>
</dbReference>
<keyword evidence="11" id="KW-1185">Reference proteome</keyword>
<comment type="caution">
    <text evidence="10">The sequence shown here is derived from an EMBL/GenBank/DDBJ whole genome shotgun (WGS) entry which is preliminary data.</text>
</comment>
<dbReference type="SMART" id="SM00698">
    <property type="entry name" value="MORN"/>
    <property type="match status" value="6"/>
</dbReference>
<comment type="subcellular location">
    <subcellularLocation>
        <location evidence="1">Cell projection</location>
        <location evidence="1">Cilium</location>
        <location evidence="1">Flagellum</location>
    </subcellularLocation>
    <subcellularLocation>
        <location evidence="2">Cytoplasm</location>
        <location evidence="2">Cytoskeleton</location>
        <location evidence="2">Cilium axoneme</location>
    </subcellularLocation>
</comment>
<feature type="compositionally biased region" description="Basic and acidic residues" evidence="9">
    <location>
        <begin position="364"/>
        <end position="376"/>
    </location>
</feature>
<feature type="region of interest" description="Disordered" evidence="9">
    <location>
        <begin position="299"/>
        <end position="383"/>
    </location>
</feature>
<keyword evidence="8" id="KW-0966">Cell projection</keyword>
<name>A0ABD3HQK0_9MARC</name>
<keyword evidence="7" id="KW-0206">Cytoskeleton</keyword>
<keyword evidence="6" id="KW-0969">Cilium</keyword>
<keyword evidence="3" id="KW-0963">Cytoplasm</keyword>
<feature type="compositionally biased region" description="Pro residues" evidence="9">
    <location>
        <begin position="13"/>
        <end position="26"/>
    </location>
</feature>
<evidence type="ECO:0000256" key="9">
    <source>
        <dbReference type="SAM" id="MobiDB-lite"/>
    </source>
</evidence>
<feature type="region of interest" description="Disordered" evidence="9">
    <location>
        <begin position="1"/>
        <end position="28"/>
    </location>
</feature>
<evidence type="ECO:0000256" key="3">
    <source>
        <dbReference type="ARBA" id="ARBA00022490"/>
    </source>
</evidence>
<dbReference type="GO" id="GO:0016020">
    <property type="term" value="C:membrane"/>
    <property type="evidence" value="ECO:0007669"/>
    <property type="project" value="UniProtKB-ARBA"/>
</dbReference>
<dbReference type="Gene3D" id="2.20.110.10">
    <property type="entry name" value="Histone H3 K4-specific methyltransferase SET7/9 N-terminal domain"/>
    <property type="match status" value="1"/>
</dbReference>
<feature type="compositionally biased region" description="Basic and acidic residues" evidence="9">
    <location>
        <begin position="336"/>
        <end position="348"/>
    </location>
</feature>
<evidence type="ECO:0000256" key="4">
    <source>
        <dbReference type="ARBA" id="ARBA00022737"/>
    </source>
</evidence>
<evidence type="ECO:0000313" key="10">
    <source>
        <dbReference type="EMBL" id="KAL3693827.1"/>
    </source>
</evidence>
<dbReference type="EMBL" id="JBJQOH010000003">
    <property type="protein sequence ID" value="KAL3693827.1"/>
    <property type="molecule type" value="Genomic_DNA"/>
</dbReference>
<evidence type="ECO:0000256" key="5">
    <source>
        <dbReference type="ARBA" id="ARBA00022846"/>
    </source>
</evidence>
<dbReference type="SUPFAM" id="SSF82185">
    <property type="entry name" value="Histone H3 K4-specific methyltransferase SET7/9 N-terminal domain"/>
    <property type="match status" value="2"/>
</dbReference>
<dbReference type="InterPro" id="IPR003409">
    <property type="entry name" value="MORN"/>
</dbReference>
<evidence type="ECO:0000256" key="8">
    <source>
        <dbReference type="ARBA" id="ARBA00023273"/>
    </source>
</evidence>
<keyword evidence="4" id="KW-0677">Repeat</keyword>
<dbReference type="PANTHER" id="PTHR46613">
    <property type="entry name" value="RADIAL SPOKE HEAD 10 HOMOLOG B-RELATED"/>
    <property type="match status" value="1"/>
</dbReference>
<proteinExistence type="predicted"/>
<gene>
    <name evidence="10" type="ORF">R1sor_007478</name>
</gene>
<protein>
    <submittedName>
        <fullName evidence="10">Uncharacterized protein</fullName>
    </submittedName>
</protein>
<evidence type="ECO:0000256" key="7">
    <source>
        <dbReference type="ARBA" id="ARBA00023212"/>
    </source>
</evidence>
<sequence>MPRYGWKPEFNLEPPPKSKGWPPPPDMSTRKVLKRSQLAPTVSPGILRAWLMNSYEGEADEDSMPDGVGSANLGGGVRYYGLFKKGLLHGTGRLEWGNGCSFEGTFYCNRLLGRGVYSWSGGGSYTGQIYDGIPHGQGKIEGPGGFVYQGRWDHGRRRGPGRMVYGKVATHEGTWKNDRKDGDGKLVGRIEWLWDSKSKVDSILINSYVGQYKKGMRHGKGVFYYAAGKLHFGIISHDRYDPVSQSGFNIVEPLVSSITHLKEEDVGAAKHGILRAIMRYKTDLQDAFLFYCSLKEDNPPEKPSVKEEEDSQLTSPEGKGRKDKMTPRMRTSQVEGKSDKKENKEEKSKKKKAEIEEQEPPYEPAKETIPEPESPRRGTAGRSHGISNKQFWRLLQDALILQPGIGVADVDRMLPVNQLSWDSVSDIHSPTQQLILREVILALVQIALCKFDKEEISSEEKVEKLFASAFRSLGSLKPDSWFSKVESDLVRTILLETQSMLQRLFLELLLESETSDYTISLGSVIKHGQDRRPQYDVPPGALLELVLKELYYYQMKPDDNIFDSLYHNISYKEFEIILLIFSTLVCTLENKMVIPEASQYIIKKCQNGL</sequence>
<accession>A0ABD3HQK0</accession>
<evidence type="ECO:0000256" key="6">
    <source>
        <dbReference type="ARBA" id="ARBA00023069"/>
    </source>
</evidence>
<keyword evidence="5" id="KW-0282">Flagellum</keyword>
<dbReference type="AlphaFoldDB" id="A0ABD3HQK0"/>
<evidence type="ECO:0000256" key="2">
    <source>
        <dbReference type="ARBA" id="ARBA00004430"/>
    </source>
</evidence>
<evidence type="ECO:0000256" key="1">
    <source>
        <dbReference type="ARBA" id="ARBA00004230"/>
    </source>
</evidence>
<dbReference type="GO" id="GO:0005930">
    <property type="term" value="C:axoneme"/>
    <property type="evidence" value="ECO:0007669"/>
    <property type="project" value="UniProtKB-SubCell"/>
</dbReference>
<dbReference type="Pfam" id="PF02493">
    <property type="entry name" value="MORN"/>
    <property type="match status" value="6"/>
</dbReference>
<organism evidence="10 11">
    <name type="scientific">Riccia sorocarpa</name>
    <dbReference type="NCBI Taxonomy" id="122646"/>
    <lineage>
        <taxon>Eukaryota</taxon>
        <taxon>Viridiplantae</taxon>
        <taxon>Streptophyta</taxon>
        <taxon>Embryophyta</taxon>
        <taxon>Marchantiophyta</taxon>
        <taxon>Marchantiopsida</taxon>
        <taxon>Marchantiidae</taxon>
        <taxon>Marchantiales</taxon>
        <taxon>Ricciaceae</taxon>
        <taxon>Riccia</taxon>
    </lineage>
</organism>
<dbReference type="GO" id="GO:0031514">
    <property type="term" value="C:motile cilium"/>
    <property type="evidence" value="ECO:0007669"/>
    <property type="project" value="UniProtKB-SubCell"/>
</dbReference>
<evidence type="ECO:0000313" key="11">
    <source>
        <dbReference type="Proteomes" id="UP001633002"/>
    </source>
</evidence>
<reference evidence="10 11" key="1">
    <citation type="submission" date="2024-09" db="EMBL/GenBank/DDBJ databases">
        <title>Chromosome-scale assembly of Riccia sorocarpa.</title>
        <authorList>
            <person name="Paukszto L."/>
        </authorList>
    </citation>
    <scope>NUCLEOTIDE SEQUENCE [LARGE SCALE GENOMIC DNA]</scope>
    <source>
        <strain evidence="10">LP-2024</strain>
        <tissue evidence="10">Aerial parts of the thallus</tissue>
    </source>
</reference>
<dbReference type="PANTHER" id="PTHR46613:SF1">
    <property type="entry name" value="RADIAL SPOKE HEAD 10 HOMOLOG B-RELATED"/>
    <property type="match status" value="1"/>
</dbReference>